<keyword evidence="2" id="KW-1185">Reference proteome</keyword>
<organism evidence="1 2">
    <name type="scientific">Gigaspora rosea</name>
    <dbReference type="NCBI Taxonomy" id="44941"/>
    <lineage>
        <taxon>Eukaryota</taxon>
        <taxon>Fungi</taxon>
        <taxon>Fungi incertae sedis</taxon>
        <taxon>Mucoromycota</taxon>
        <taxon>Glomeromycotina</taxon>
        <taxon>Glomeromycetes</taxon>
        <taxon>Diversisporales</taxon>
        <taxon>Gigasporaceae</taxon>
        <taxon>Gigaspora</taxon>
    </lineage>
</organism>
<name>A0A397USG4_9GLOM</name>
<evidence type="ECO:0000313" key="2">
    <source>
        <dbReference type="Proteomes" id="UP000266673"/>
    </source>
</evidence>
<evidence type="ECO:0000313" key="1">
    <source>
        <dbReference type="EMBL" id="RIB10126.1"/>
    </source>
</evidence>
<sequence>MEEYITCMKDLYLAIDIANKDARDKESQMVNKSLEEIEETFKNFVQGTNYNFDLLNQKLDIVMQSQIAKPSNGEDDNANFMDLDNALSFNFVMDLAKGIELHNQKDYKNAWKCFKKNTNLGNLSAKY</sequence>
<comment type="caution">
    <text evidence="1">The sequence shown here is derived from an EMBL/GenBank/DDBJ whole genome shotgun (WGS) entry which is preliminary data.</text>
</comment>
<dbReference type="Proteomes" id="UP000266673">
    <property type="component" value="Unassembled WGS sequence"/>
</dbReference>
<proteinExistence type="predicted"/>
<reference evidence="1 2" key="1">
    <citation type="submission" date="2018-06" db="EMBL/GenBank/DDBJ databases">
        <title>Comparative genomics reveals the genomic features of Rhizophagus irregularis, R. cerebriforme, R. diaphanum and Gigaspora rosea, and their symbiotic lifestyle signature.</title>
        <authorList>
            <person name="Morin E."/>
            <person name="San Clemente H."/>
            <person name="Chen E.C.H."/>
            <person name="De La Providencia I."/>
            <person name="Hainaut M."/>
            <person name="Kuo A."/>
            <person name="Kohler A."/>
            <person name="Murat C."/>
            <person name="Tang N."/>
            <person name="Roy S."/>
            <person name="Loubradou J."/>
            <person name="Henrissat B."/>
            <person name="Grigoriev I.V."/>
            <person name="Corradi N."/>
            <person name="Roux C."/>
            <person name="Martin F.M."/>
        </authorList>
    </citation>
    <scope>NUCLEOTIDE SEQUENCE [LARGE SCALE GENOMIC DNA]</scope>
    <source>
        <strain evidence="1 2">DAOM 194757</strain>
    </source>
</reference>
<dbReference type="EMBL" id="QKWP01001287">
    <property type="protein sequence ID" value="RIB10126.1"/>
    <property type="molecule type" value="Genomic_DNA"/>
</dbReference>
<gene>
    <name evidence="1" type="ORF">C2G38_2206943</name>
</gene>
<accession>A0A397USG4</accession>
<protein>
    <submittedName>
        <fullName evidence="1">Uncharacterized protein</fullName>
    </submittedName>
</protein>
<dbReference type="AlphaFoldDB" id="A0A397USG4"/>